<dbReference type="FunFam" id="1.20.1280.290:FF:000012">
    <property type="entry name" value="Vacuolar membrane PQ loop repeat protein"/>
    <property type="match status" value="1"/>
</dbReference>
<keyword evidence="2 8" id="KW-0812">Transmembrane</keyword>
<dbReference type="Pfam" id="PF04193">
    <property type="entry name" value="PQ-loop"/>
    <property type="match status" value="2"/>
</dbReference>
<gene>
    <name evidence="9" type="ORF">GX50_07375</name>
</gene>
<reference evidence="9 10" key="1">
    <citation type="submission" date="2017-10" db="EMBL/GenBank/DDBJ databases">
        <title>Comparative genomics in systemic dimorphic fungi from Ajellomycetaceae.</title>
        <authorList>
            <person name="Munoz J.F."/>
            <person name="Mcewen J.G."/>
            <person name="Clay O.K."/>
            <person name="Cuomo C.A."/>
        </authorList>
    </citation>
    <scope>NUCLEOTIDE SEQUENCE [LARGE SCALE GENOMIC DNA]</scope>
    <source>
        <strain evidence="9 10">UAMH4076</strain>
    </source>
</reference>
<dbReference type="EMBL" id="PDND01000206">
    <property type="protein sequence ID" value="PGH29882.1"/>
    <property type="molecule type" value="Genomic_DNA"/>
</dbReference>
<keyword evidence="3 8" id="KW-1133">Transmembrane helix</keyword>
<keyword evidence="10" id="KW-1185">Reference proteome</keyword>
<dbReference type="STRING" id="73230.A0A2B7ZA47"/>
<feature type="compositionally biased region" description="Basic residues" evidence="7">
    <location>
        <begin position="174"/>
        <end position="187"/>
    </location>
</feature>
<evidence type="ECO:0000256" key="6">
    <source>
        <dbReference type="ARBA" id="ARBA00050768"/>
    </source>
</evidence>
<feature type="region of interest" description="Disordered" evidence="7">
    <location>
        <begin position="120"/>
        <end position="148"/>
    </location>
</feature>
<evidence type="ECO:0000256" key="2">
    <source>
        <dbReference type="ARBA" id="ARBA00022692"/>
    </source>
</evidence>
<evidence type="ECO:0000256" key="8">
    <source>
        <dbReference type="SAM" id="Phobius"/>
    </source>
</evidence>
<sequence length="348" mass="37567">MNMSTMFGPVDSVPLTPREAASGVLGSVSLACWIFLLVPQLIENYKYGSADAVSLTFVFVWFIGDIANLIGSLWAQLVPVIIAIAVYFCLADGILICQCIYYNVKNTRLEAASAARKRKSGRGRTLSGGTTVDESDAESDAPDPTTPLLSRRMSENLGISASASAAAAAAGRRRRSSASMRRRHSQHHGQDSLTKILEETEPGNAWVKNSLSVFGICAAGAAGWAIAWQSGVWQPTANELPGEMAVGAQVFGYMSAVCYLGARIPQIIKNYREKSCEGLSLLFFIFSLMGNLSYGAGILFHSTEKGYFLKNLPWLIGSLGTTFEDVVIFSQFRIYAVRSRDASSSAVI</sequence>
<dbReference type="VEuPathDB" id="FungiDB:EMCG_09560"/>
<evidence type="ECO:0000256" key="5">
    <source>
        <dbReference type="ARBA" id="ARBA00038039"/>
    </source>
</evidence>
<dbReference type="FunFam" id="1.20.1280.290:FF:000009">
    <property type="entry name" value="PQ loop repeat family protein"/>
    <property type="match status" value="1"/>
</dbReference>
<feature type="transmembrane region" description="Helical" evidence="8">
    <location>
        <begin position="80"/>
        <end position="104"/>
    </location>
</feature>
<name>A0A2B7ZA47_9EURO</name>
<comment type="similarity">
    <text evidence="5">Belongs to the laat-1 family.</text>
</comment>
<dbReference type="GO" id="GO:0098852">
    <property type="term" value="C:lytic vacuole membrane"/>
    <property type="evidence" value="ECO:0007669"/>
    <property type="project" value="UniProtKB-ARBA"/>
</dbReference>
<dbReference type="AlphaFoldDB" id="A0A2B7ZA47"/>
<comment type="caution">
    <text evidence="9">The sequence shown here is derived from an EMBL/GenBank/DDBJ whole genome shotgun (WGS) entry which is preliminary data.</text>
</comment>
<organism evidence="9 10">
    <name type="scientific">[Emmonsia] crescens</name>
    <dbReference type="NCBI Taxonomy" id="73230"/>
    <lineage>
        <taxon>Eukaryota</taxon>
        <taxon>Fungi</taxon>
        <taxon>Dikarya</taxon>
        <taxon>Ascomycota</taxon>
        <taxon>Pezizomycotina</taxon>
        <taxon>Eurotiomycetes</taxon>
        <taxon>Eurotiomycetidae</taxon>
        <taxon>Onygenales</taxon>
        <taxon>Ajellomycetaceae</taxon>
        <taxon>Emergomyces</taxon>
    </lineage>
</organism>
<dbReference type="PANTHER" id="PTHR16201:SF44">
    <property type="entry name" value="SEVEN TRANSMEMBRANE PROTEIN 1"/>
    <property type="match status" value="1"/>
</dbReference>
<accession>A0A2B7ZA47</accession>
<dbReference type="InterPro" id="IPR051415">
    <property type="entry name" value="LAAT-1"/>
</dbReference>
<evidence type="ECO:0000313" key="9">
    <source>
        <dbReference type="EMBL" id="PGH29882.1"/>
    </source>
</evidence>
<evidence type="ECO:0000313" key="10">
    <source>
        <dbReference type="Proteomes" id="UP000226031"/>
    </source>
</evidence>
<dbReference type="VEuPathDB" id="FungiDB:EMCG_09410"/>
<evidence type="ECO:0008006" key="11">
    <source>
        <dbReference type="Google" id="ProtNLM"/>
    </source>
</evidence>
<feature type="transmembrane region" description="Helical" evidence="8">
    <location>
        <begin position="211"/>
        <end position="228"/>
    </location>
</feature>
<comment type="subcellular location">
    <subcellularLocation>
        <location evidence="1">Membrane</location>
        <topology evidence="1">Multi-pass membrane protein</topology>
    </subcellularLocation>
</comment>
<dbReference type="Proteomes" id="UP000226031">
    <property type="component" value="Unassembled WGS sequence"/>
</dbReference>
<dbReference type="PANTHER" id="PTHR16201">
    <property type="entry name" value="SEVEN TRANSMEMBRANE PROTEIN 1-RELATED"/>
    <property type="match status" value="1"/>
</dbReference>
<feature type="transmembrane region" description="Helical" evidence="8">
    <location>
        <begin position="240"/>
        <end position="260"/>
    </location>
</feature>
<dbReference type="GO" id="GO:0015174">
    <property type="term" value="F:basic amino acid transmembrane transporter activity"/>
    <property type="evidence" value="ECO:0007669"/>
    <property type="project" value="UniProtKB-ARBA"/>
</dbReference>
<proteinExistence type="inferred from homology"/>
<evidence type="ECO:0000256" key="1">
    <source>
        <dbReference type="ARBA" id="ARBA00004141"/>
    </source>
</evidence>
<feature type="region of interest" description="Disordered" evidence="7">
    <location>
        <begin position="174"/>
        <end position="193"/>
    </location>
</feature>
<dbReference type="SMART" id="SM00679">
    <property type="entry name" value="CTNS"/>
    <property type="match status" value="2"/>
</dbReference>
<evidence type="ECO:0000256" key="3">
    <source>
        <dbReference type="ARBA" id="ARBA00022989"/>
    </source>
</evidence>
<dbReference type="Gene3D" id="1.20.1280.290">
    <property type="match status" value="2"/>
</dbReference>
<feature type="transmembrane region" description="Helical" evidence="8">
    <location>
        <begin position="312"/>
        <end position="330"/>
    </location>
</feature>
<keyword evidence="4 8" id="KW-0472">Membrane</keyword>
<feature type="transmembrane region" description="Helical" evidence="8">
    <location>
        <begin position="20"/>
        <end position="38"/>
    </location>
</feature>
<feature type="transmembrane region" description="Helical" evidence="8">
    <location>
        <begin position="281"/>
        <end position="300"/>
    </location>
</feature>
<protein>
    <recommendedName>
        <fullName evidence="11">Vacuolar membrane PQ loop repeat protein</fullName>
    </recommendedName>
</protein>
<feature type="transmembrane region" description="Helical" evidence="8">
    <location>
        <begin position="50"/>
        <end position="74"/>
    </location>
</feature>
<dbReference type="GO" id="GO:0034486">
    <property type="term" value="P:vacuolar transmembrane transport"/>
    <property type="evidence" value="ECO:0007669"/>
    <property type="project" value="UniProtKB-ARBA"/>
</dbReference>
<dbReference type="InterPro" id="IPR006603">
    <property type="entry name" value="PQ-loop_rpt"/>
</dbReference>
<comment type="catalytic activity">
    <reaction evidence="6">
        <text>L-histidine(out) + L-arginine(in) = L-histidine(in) + L-arginine(out)</text>
        <dbReference type="Rhea" id="RHEA:71063"/>
        <dbReference type="ChEBI" id="CHEBI:32682"/>
        <dbReference type="ChEBI" id="CHEBI:57595"/>
    </reaction>
</comment>
<evidence type="ECO:0000256" key="4">
    <source>
        <dbReference type="ARBA" id="ARBA00023136"/>
    </source>
</evidence>
<evidence type="ECO:0000256" key="7">
    <source>
        <dbReference type="SAM" id="MobiDB-lite"/>
    </source>
</evidence>